<evidence type="ECO:0000313" key="1">
    <source>
        <dbReference type="EMBL" id="SJZ63346.1"/>
    </source>
</evidence>
<gene>
    <name evidence="1" type="ORF">SAMN02746011_01346</name>
</gene>
<sequence>MNAYWLNLPVESIRNTGTFFEGLDMRVDYSTEQQTCTVTFHDGMKIVFTQRDRFTENTGIAWKEPSEYAAVIHIMMQDATSLRNLLHIAMLSGGEILKEPFEYEGRLMAYFEDYNGYHYAMISEL</sequence>
<protein>
    <submittedName>
        <fullName evidence="1">Predicted lactoylglutathione lyase</fullName>
    </submittedName>
</protein>
<dbReference type="GO" id="GO:0016829">
    <property type="term" value="F:lyase activity"/>
    <property type="evidence" value="ECO:0007669"/>
    <property type="project" value="UniProtKB-KW"/>
</dbReference>
<reference evidence="2" key="1">
    <citation type="submission" date="2017-02" db="EMBL/GenBank/DDBJ databases">
        <authorList>
            <person name="Varghese N."/>
            <person name="Submissions S."/>
        </authorList>
    </citation>
    <scope>NUCLEOTIDE SEQUENCE [LARGE SCALE GENOMIC DNA]</scope>
    <source>
        <strain evidence="2">DSM 15739</strain>
    </source>
</reference>
<organism evidence="1 2">
    <name type="scientific">Globicatella sulfidifaciens DSM 15739</name>
    <dbReference type="NCBI Taxonomy" id="1121925"/>
    <lineage>
        <taxon>Bacteria</taxon>
        <taxon>Bacillati</taxon>
        <taxon>Bacillota</taxon>
        <taxon>Bacilli</taxon>
        <taxon>Lactobacillales</taxon>
        <taxon>Aerococcaceae</taxon>
        <taxon>Globicatella</taxon>
    </lineage>
</organism>
<dbReference type="OrthoDB" id="9798430at2"/>
<dbReference type="RefSeq" id="WP_078756087.1">
    <property type="nucleotide sequence ID" value="NZ_FUWO01000011.1"/>
</dbReference>
<dbReference type="SUPFAM" id="SSF54593">
    <property type="entry name" value="Glyoxalase/Bleomycin resistance protein/Dihydroxybiphenyl dioxygenase"/>
    <property type="match status" value="1"/>
</dbReference>
<name>A0A1T4M932_9LACT</name>
<dbReference type="AlphaFoldDB" id="A0A1T4M932"/>
<proteinExistence type="predicted"/>
<dbReference type="Gene3D" id="3.10.180.10">
    <property type="entry name" value="2,3-Dihydroxybiphenyl 1,2-Dioxygenase, domain 1"/>
    <property type="match status" value="1"/>
</dbReference>
<dbReference type="InterPro" id="IPR029068">
    <property type="entry name" value="Glyas_Bleomycin-R_OHBP_Dase"/>
</dbReference>
<accession>A0A1T4M932</accession>
<dbReference type="Proteomes" id="UP000189941">
    <property type="component" value="Unassembled WGS sequence"/>
</dbReference>
<keyword evidence="2" id="KW-1185">Reference proteome</keyword>
<dbReference type="EMBL" id="FUWO01000011">
    <property type="protein sequence ID" value="SJZ63346.1"/>
    <property type="molecule type" value="Genomic_DNA"/>
</dbReference>
<keyword evidence="1" id="KW-0456">Lyase</keyword>
<evidence type="ECO:0000313" key="2">
    <source>
        <dbReference type="Proteomes" id="UP000189941"/>
    </source>
</evidence>